<reference evidence="1 2" key="1">
    <citation type="submission" date="2017-11" db="EMBL/GenBank/DDBJ databases">
        <title>The genome of Rhizophagus clarus HR1 reveals common genetic basis of auxotrophy among arbuscular mycorrhizal fungi.</title>
        <authorList>
            <person name="Kobayashi Y."/>
        </authorList>
    </citation>
    <scope>NUCLEOTIDE SEQUENCE [LARGE SCALE GENOMIC DNA]</scope>
    <source>
        <strain evidence="1 2">HR1</strain>
    </source>
</reference>
<evidence type="ECO:0000313" key="2">
    <source>
        <dbReference type="Proteomes" id="UP000247702"/>
    </source>
</evidence>
<dbReference type="AlphaFoldDB" id="A0A2Z6RQ90"/>
<protein>
    <submittedName>
        <fullName evidence="1">Uncharacterized protein</fullName>
    </submittedName>
</protein>
<name>A0A2Z6RQ90_9GLOM</name>
<gene>
    <name evidence="1" type="ORF">RclHR1_05690009</name>
</gene>
<accession>A0A2Z6RQ90</accession>
<dbReference type="Proteomes" id="UP000247702">
    <property type="component" value="Unassembled WGS sequence"/>
</dbReference>
<sequence>MDCVSCDGAEEEIPPSNTYISPSTINTQQSFNTINIQQIQSQGYVSCDGVEEEIHSSNMYISPSTVITQQIQSPFPPQQIQSQGYVPWDGAEEEIHSSNMYISPTTVIPQQNAEKTQSLEDFFTTYINDLFSQNASPQMDNVSCDEAEEEIHSSNTYISPSTVNTQQNQSPFPPQQVQSQGYISWGRTEEEIHSANMYSPVFNSTVNTQQIQSHNNVSLQDNQTFQSSSAIQQRQSETEEAQLIVDFFNTWLDNPGQQVIKEKCKWDPPTLTLYLSLLEQHKEEVRKLTSNRGYVKSLLWEFISYELSKCNYKKFSPPQCAWKWKNMKRNCLIKSEYQYKSNVDNILGRDWASNTSNEKKRRKRKSDAFKK</sequence>
<keyword evidence="2" id="KW-1185">Reference proteome</keyword>
<comment type="caution">
    <text evidence="1">The sequence shown here is derived from an EMBL/GenBank/DDBJ whole genome shotgun (WGS) entry which is preliminary data.</text>
</comment>
<evidence type="ECO:0000313" key="1">
    <source>
        <dbReference type="EMBL" id="GBC04441.1"/>
    </source>
</evidence>
<dbReference type="EMBL" id="BEXD01003947">
    <property type="protein sequence ID" value="GBC04441.1"/>
    <property type="molecule type" value="Genomic_DNA"/>
</dbReference>
<proteinExistence type="predicted"/>
<organism evidence="1 2">
    <name type="scientific">Rhizophagus clarus</name>
    <dbReference type="NCBI Taxonomy" id="94130"/>
    <lineage>
        <taxon>Eukaryota</taxon>
        <taxon>Fungi</taxon>
        <taxon>Fungi incertae sedis</taxon>
        <taxon>Mucoromycota</taxon>
        <taxon>Glomeromycotina</taxon>
        <taxon>Glomeromycetes</taxon>
        <taxon>Glomerales</taxon>
        <taxon>Glomeraceae</taxon>
        <taxon>Rhizophagus</taxon>
    </lineage>
</organism>
<dbReference type="Gene3D" id="1.10.10.60">
    <property type="entry name" value="Homeodomain-like"/>
    <property type="match status" value="1"/>
</dbReference>